<keyword evidence="2" id="KW-1185">Reference proteome</keyword>
<dbReference type="EMBL" id="JANBUJ010002056">
    <property type="protein sequence ID" value="KAJ2765287.1"/>
    <property type="molecule type" value="Genomic_DNA"/>
</dbReference>
<organism evidence="1 2">
    <name type="scientific">Coemansia nantahalensis</name>
    <dbReference type="NCBI Taxonomy" id="2789366"/>
    <lineage>
        <taxon>Eukaryota</taxon>
        <taxon>Fungi</taxon>
        <taxon>Fungi incertae sedis</taxon>
        <taxon>Zoopagomycota</taxon>
        <taxon>Kickxellomycotina</taxon>
        <taxon>Kickxellomycetes</taxon>
        <taxon>Kickxellales</taxon>
        <taxon>Kickxellaceae</taxon>
        <taxon>Coemansia</taxon>
    </lineage>
</organism>
<sequence length="346" mass="37607">QIPSNRGFNYGFVELDNHQDAERALQALNGRRILDSEIRVNWAFTSTTHAHDDPSNQAHIFVGDLSAEVNDQVLAKAFSVFPSMCDARVMWDKTSGKSRGYGFVAFRDRADAESAIAQMNGEWLGSRAIRVNWANQKTTSSRPGHDAAGQQPLAYEAVRDQTAQYNTTVYVGNLATYTNQEQLQALFQAYGFVLELRMLTDRGFAFVKMDSHENAAMCITQLSGTPLNGRPMRCSWGKERTADPKAAFGAMAAAAAANPTYTYPYMYGVPQQQFGVPSASSAQPPPPQAANPQGWTNFGYDTYGYYGTPSYPQPGQMMPPTTLGGHSSSPSAGPISSAAHAPEGGF</sequence>
<comment type="caution">
    <text evidence="1">The sequence shown here is derived from an EMBL/GenBank/DDBJ whole genome shotgun (WGS) entry which is preliminary data.</text>
</comment>
<gene>
    <name evidence="1" type="primary">PUB1</name>
    <name evidence="1" type="ORF">IWQ57_004836</name>
</gene>
<dbReference type="Proteomes" id="UP001140234">
    <property type="component" value="Unassembled WGS sequence"/>
</dbReference>
<accession>A0ACC1JQ76</accession>
<evidence type="ECO:0000313" key="1">
    <source>
        <dbReference type="EMBL" id="KAJ2765287.1"/>
    </source>
</evidence>
<proteinExistence type="predicted"/>
<name>A0ACC1JQ76_9FUNG</name>
<reference evidence="1" key="1">
    <citation type="submission" date="2022-07" db="EMBL/GenBank/DDBJ databases">
        <title>Phylogenomic reconstructions and comparative analyses of Kickxellomycotina fungi.</title>
        <authorList>
            <person name="Reynolds N.K."/>
            <person name="Stajich J.E."/>
            <person name="Barry K."/>
            <person name="Grigoriev I.V."/>
            <person name="Crous P."/>
            <person name="Smith M.E."/>
        </authorList>
    </citation>
    <scope>NUCLEOTIDE SEQUENCE</scope>
    <source>
        <strain evidence="1">CBS 109366</strain>
    </source>
</reference>
<feature type="non-terminal residue" evidence="1">
    <location>
        <position position="1"/>
    </location>
</feature>
<evidence type="ECO:0000313" key="2">
    <source>
        <dbReference type="Proteomes" id="UP001140234"/>
    </source>
</evidence>
<protein>
    <submittedName>
        <fullName evidence="1">E3 ubiquitin-protein ligase pub1</fullName>
    </submittedName>
</protein>